<dbReference type="Proteomes" id="UP000093276">
    <property type="component" value="Chromosome"/>
</dbReference>
<dbReference type="GeneID" id="32306999"/>
<dbReference type="EMBL" id="CP016907">
    <property type="protein sequence ID" value="AOC94244.1"/>
    <property type="molecule type" value="Genomic_DNA"/>
</dbReference>
<evidence type="ECO:0008006" key="4">
    <source>
        <dbReference type="Google" id="ProtNLM"/>
    </source>
</evidence>
<sequence length="272" mass="32070">MRNIILLILVFSSFATGCQKTKKEPVKAKVNISEKKDTTCLPHLYDDPKLEKEKVLIYAEEGIDSVLISRNELNKIEKLFPVFKAEFPSDPNESYAGKVWENYINQDGKEESITFGSEVGRDDFCLIYAYYLKQKNGEAKFKLEREKLIKLYRAINGLYEGLNYGGTYFGHQHKRLNASVEYSIYKLKLRKEYYEKKYNFKKQKDLYIKALMQYVSDEESQDPYNQDDPRDGKGEGSKRGKRLQEKIDILEKLITNYFYLNQVQNFEITYYK</sequence>
<feature type="compositionally biased region" description="Basic and acidic residues" evidence="1">
    <location>
        <begin position="227"/>
        <end position="240"/>
    </location>
</feature>
<protein>
    <recommendedName>
        <fullName evidence="4">Lipoprotein</fullName>
    </recommendedName>
</protein>
<dbReference type="PROSITE" id="PS51257">
    <property type="entry name" value="PROKAR_LIPOPROTEIN"/>
    <property type="match status" value="1"/>
</dbReference>
<dbReference type="AlphaFoldDB" id="A0AAC9CY69"/>
<feature type="region of interest" description="Disordered" evidence="1">
    <location>
        <begin position="218"/>
        <end position="240"/>
    </location>
</feature>
<evidence type="ECO:0000313" key="2">
    <source>
        <dbReference type="EMBL" id="AOC94244.1"/>
    </source>
</evidence>
<organism evidence="2 3">
    <name type="scientific">Flavobacterium anhuiense</name>
    <dbReference type="NCBI Taxonomy" id="459526"/>
    <lineage>
        <taxon>Bacteria</taxon>
        <taxon>Pseudomonadati</taxon>
        <taxon>Bacteroidota</taxon>
        <taxon>Flavobacteriia</taxon>
        <taxon>Flavobacteriales</taxon>
        <taxon>Flavobacteriaceae</taxon>
        <taxon>Flavobacterium</taxon>
    </lineage>
</organism>
<proteinExistence type="predicted"/>
<gene>
    <name evidence="2" type="ORF">BB050_01109</name>
</gene>
<evidence type="ECO:0000256" key="1">
    <source>
        <dbReference type="SAM" id="MobiDB-lite"/>
    </source>
</evidence>
<dbReference type="RefSeq" id="WP_066032886.1">
    <property type="nucleotide sequence ID" value="NZ_CP016907.1"/>
</dbReference>
<dbReference type="KEGG" id="fjg:BB050_01109"/>
<name>A0AAC9CY69_9FLAO</name>
<accession>A0AAC9CY69</accession>
<reference evidence="2 3" key="1">
    <citation type="submission" date="2016-08" db="EMBL/GenBank/DDBJ databases">
        <title>Complete genome sequence of Flavobacterium johnsoniae strain GSE09, a volatile-producing biocontrol agent isolated from cucumber (Cucumis sativus).</title>
        <authorList>
            <person name="Jeong J.-J."/>
            <person name="Oh J.Y."/>
            <person name="Jim Y.J."/>
            <person name="Sang M.K."/>
            <person name="Kim K.D."/>
        </authorList>
    </citation>
    <scope>NUCLEOTIDE SEQUENCE [LARGE SCALE GENOMIC DNA]</scope>
    <source>
        <strain evidence="2 3">GSE09</strain>
    </source>
</reference>
<evidence type="ECO:0000313" key="3">
    <source>
        <dbReference type="Proteomes" id="UP000093276"/>
    </source>
</evidence>